<proteinExistence type="predicted"/>
<dbReference type="InterPro" id="IPR026444">
    <property type="entry name" value="Secre_tail"/>
</dbReference>
<name>A0A8T9QAW7_9BACT</name>
<evidence type="ECO:0000313" key="1">
    <source>
        <dbReference type="EMBL" id="UOQ72950.1"/>
    </source>
</evidence>
<dbReference type="NCBIfam" id="TIGR04183">
    <property type="entry name" value="Por_Secre_tail"/>
    <property type="match status" value="1"/>
</dbReference>
<dbReference type="RefSeq" id="WP_244676308.1">
    <property type="nucleotide sequence ID" value="NZ_CP095046.1"/>
</dbReference>
<reference evidence="1" key="1">
    <citation type="submission" date="2022-04" db="EMBL/GenBank/DDBJ databases">
        <title>Hymenobacter sp. isolated from the air.</title>
        <authorList>
            <person name="Won M."/>
            <person name="Lee C.-M."/>
            <person name="Woen H.-Y."/>
            <person name="Kwon S.-W."/>
        </authorList>
    </citation>
    <scope>NUCLEOTIDE SEQUENCE</scope>
    <source>
        <strain evidence="1">5116S-3</strain>
    </source>
</reference>
<gene>
    <name evidence="1" type="ORF">MUN79_02900</name>
</gene>
<dbReference type="KEGG" id="hcu:MUN79_02900"/>
<dbReference type="InterPro" id="IPR013783">
    <property type="entry name" value="Ig-like_fold"/>
</dbReference>
<evidence type="ECO:0000313" key="2">
    <source>
        <dbReference type="Proteomes" id="UP000831796"/>
    </source>
</evidence>
<keyword evidence="2" id="KW-1185">Reference proteome</keyword>
<dbReference type="AlphaFoldDB" id="A0A8T9QAW7"/>
<sequence>MASRAGGVLPVELTAFGAQYTGSTVVCRWATATETNSAYFVVERSQNARQFTEIGRVAGAGTSTRAQSYSFSDARPLPGTAYYRLRQVDQDGSTAFSPVAVVQSAEQAAFTVVPNPGVGAYELGTSFREPARLQGTVLNLLGQPVVQFNQEVAAGNVRTPFTLEGQPAGVYLVQLVTPGGPVTLRVVKQ</sequence>
<dbReference type="Gene3D" id="2.60.40.10">
    <property type="entry name" value="Immunoglobulins"/>
    <property type="match status" value="1"/>
</dbReference>
<dbReference type="EMBL" id="CP095046">
    <property type="protein sequence ID" value="UOQ72950.1"/>
    <property type="molecule type" value="Genomic_DNA"/>
</dbReference>
<protein>
    <submittedName>
        <fullName evidence="1">T9SS type A sorting domain-containing protein</fullName>
    </submittedName>
</protein>
<organism evidence="1 2">
    <name type="scientific">Hymenobacter cellulosilyticus</name>
    <dbReference type="NCBI Taxonomy" id="2932248"/>
    <lineage>
        <taxon>Bacteria</taxon>
        <taxon>Pseudomonadati</taxon>
        <taxon>Bacteroidota</taxon>
        <taxon>Cytophagia</taxon>
        <taxon>Cytophagales</taxon>
        <taxon>Hymenobacteraceae</taxon>
        <taxon>Hymenobacter</taxon>
    </lineage>
</organism>
<dbReference type="Proteomes" id="UP000831796">
    <property type="component" value="Chromosome"/>
</dbReference>
<accession>A0A8T9QAW7</accession>